<dbReference type="PaxDb" id="2903-EOD17006"/>
<dbReference type="KEGG" id="ehx:EMIHUDRAFT_445308"/>
<evidence type="ECO:0000256" key="1">
    <source>
        <dbReference type="SAM" id="MobiDB-lite"/>
    </source>
</evidence>
<dbReference type="GeneID" id="17263155"/>
<reference evidence="2" key="2">
    <citation type="submission" date="2024-10" db="UniProtKB">
        <authorList>
            <consortium name="EnsemblProtists"/>
        </authorList>
    </citation>
    <scope>IDENTIFICATION</scope>
</reference>
<feature type="compositionally biased region" description="Basic residues" evidence="1">
    <location>
        <begin position="147"/>
        <end position="173"/>
    </location>
</feature>
<dbReference type="OMA" id="ANTDACE"/>
<dbReference type="AlphaFoldDB" id="A0A0D3J0H1"/>
<evidence type="ECO:0000313" key="2">
    <source>
        <dbReference type="EnsemblProtists" id="EOD17006"/>
    </source>
</evidence>
<feature type="compositionally biased region" description="Basic residues" evidence="1">
    <location>
        <begin position="8"/>
        <end position="18"/>
    </location>
</feature>
<accession>A0A0D3J0H1</accession>
<organism evidence="2 3">
    <name type="scientific">Emiliania huxleyi (strain CCMP1516)</name>
    <dbReference type="NCBI Taxonomy" id="280463"/>
    <lineage>
        <taxon>Eukaryota</taxon>
        <taxon>Haptista</taxon>
        <taxon>Haptophyta</taxon>
        <taxon>Prymnesiophyceae</taxon>
        <taxon>Isochrysidales</taxon>
        <taxon>Noelaerhabdaceae</taxon>
        <taxon>Emiliania</taxon>
    </lineage>
</organism>
<name>A0A0D3J0H1_EMIH1</name>
<dbReference type="Proteomes" id="UP000013827">
    <property type="component" value="Unassembled WGS sequence"/>
</dbReference>
<feature type="compositionally biased region" description="Low complexity" evidence="1">
    <location>
        <begin position="24"/>
        <end position="34"/>
    </location>
</feature>
<dbReference type="RefSeq" id="XP_005769435.1">
    <property type="nucleotide sequence ID" value="XM_005769378.1"/>
</dbReference>
<keyword evidence="3" id="KW-1185">Reference proteome</keyword>
<feature type="compositionally biased region" description="Basic residues" evidence="1">
    <location>
        <begin position="106"/>
        <end position="121"/>
    </location>
</feature>
<protein>
    <submittedName>
        <fullName evidence="2">Uncharacterized protein</fullName>
    </submittedName>
</protein>
<feature type="compositionally biased region" description="Basic and acidic residues" evidence="1">
    <location>
        <begin position="260"/>
        <end position="270"/>
    </location>
</feature>
<proteinExistence type="predicted"/>
<feature type="region of interest" description="Disordered" evidence="1">
    <location>
        <begin position="98"/>
        <end position="306"/>
    </location>
</feature>
<feature type="region of interest" description="Disordered" evidence="1">
    <location>
        <begin position="332"/>
        <end position="353"/>
    </location>
</feature>
<feature type="compositionally biased region" description="Low complexity" evidence="1">
    <location>
        <begin position="126"/>
        <end position="135"/>
    </location>
</feature>
<reference evidence="3" key="1">
    <citation type="journal article" date="2013" name="Nature">
        <title>Pan genome of the phytoplankton Emiliania underpins its global distribution.</title>
        <authorList>
            <person name="Read B.A."/>
            <person name="Kegel J."/>
            <person name="Klute M.J."/>
            <person name="Kuo A."/>
            <person name="Lefebvre S.C."/>
            <person name="Maumus F."/>
            <person name="Mayer C."/>
            <person name="Miller J."/>
            <person name="Monier A."/>
            <person name="Salamov A."/>
            <person name="Young J."/>
            <person name="Aguilar M."/>
            <person name="Claverie J.M."/>
            <person name="Frickenhaus S."/>
            <person name="Gonzalez K."/>
            <person name="Herman E.K."/>
            <person name="Lin Y.C."/>
            <person name="Napier J."/>
            <person name="Ogata H."/>
            <person name="Sarno A.F."/>
            <person name="Shmutz J."/>
            <person name="Schroeder D."/>
            <person name="de Vargas C."/>
            <person name="Verret F."/>
            <person name="von Dassow P."/>
            <person name="Valentin K."/>
            <person name="Van de Peer Y."/>
            <person name="Wheeler G."/>
            <person name="Dacks J.B."/>
            <person name="Delwiche C.F."/>
            <person name="Dyhrman S.T."/>
            <person name="Glockner G."/>
            <person name="John U."/>
            <person name="Richards T."/>
            <person name="Worden A.Z."/>
            <person name="Zhang X."/>
            <person name="Grigoriev I.V."/>
            <person name="Allen A.E."/>
            <person name="Bidle K."/>
            <person name="Borodovsky M."/>
            <person name="Bowler C."/>
            <person name="Brownlee C."/>
            <person name="Cock J.M."/>
            <person name="Elias M."/>
            <person name="Gladyshev V.N."/>
            <person name="Groth M."/>
            <person name="Guda C."/>
            <person name="Hadaegh A."/>
            <person name="Iglesias-Rodriguez M.D."/>
            <person name="Jenkins J."/>
            <person name="Jones B.M."/>
            <person name="Lawson T."/>
            <person name="Leese F."/>
            <person name="Lindquist E."/>
            <person name="Lobanov A."/>
            <person name="Lomsadze A."/>
            <person name="Malik S.B."/>
            <person name="Marsh M.E."/>
            <person name="Mackinder L."/>
            <person name="Mock T."/>
            <person name="Mueller-Roeber B."/>
            <person name="Pagarete A."/>
            <person name="Parker M."/>
            <person name="Probert I."/>
            <person name="Quesneville H."/>
            <person name="Raines C."/>
            <person name="Rensing S.A."/>
            <person name="Riano-Pachon D.M."/>
            <person name="Richier S."/>
            <person name="Rokitta S."/>
            <person name="Shiraiwa Y."/>
            <person name="Soanes D.M."/>
            <person name="van der Giezen M."/>
            <person name="Wahlund T.M."/>
            <person name="Williams B."/>
            <person name="Wilson W."/>
            <person name="Wolfe G."/>
            <person name="Wurch L.L."/>
        </authorList>
    </citation>
    <scope>NUCLEOTIDE SEQUENCE</scope>
</reference>
<dbReference type="HOGENOM" id="CLU_064230_0_0_1"/>
<feature type="compositionally biased region" description="Low complexity" evidence="1">
    <location>
        <begin position="42"/>
        <end position="59"/>
    </location>
</feature>
<feature type="compositionally biased region" description="Low complexity" evidence="1">
    <location>
        <begin position="226"/>
        <end position="235"/>
    </location>
</feature>
<feature type="region of interest" description="Disordered" evidence="1">
    <location>
        <begin position="1"/>
        <end position="79"/>
    </location>
</feature>
<dbReference type="EnsemblProtists" id="EOD17006">
    <property type="protein sequence ID" value="EOD17006"/>
    <property type="gene ID" value="EMIHUDRAFT_445308"/>
</dbReference>
<sequence>ATNSATKHGTRPKPRSWRRGSDAGDGVRAAARGAAEGEEARCCGARPAHRQGAAAADPAQGGGAQQVGHPADSRRGWQDQRVAQSLRRAGLDALPAELRALPRAADRRHPRTVRRLGKGHGRQLQAAPGRPAGPGRDPGDAPLCRGERRRRRRRRPRRRRRRARAGERRRSRAQQRGAGGERAGADRGGCAAARVAHSRPAQGGDDIQRGSSGEGAAADQGGGGAAAAVRHAGPSRPACAGGGAGPHLRAGACKVRRDRRAGDGGRGEVRRARRPRLQGDPAADRAGAQRSPRLSQSRRSRRFSRAVSPSLLLLSEPPRIVLSSRLCSAGRIAQHPPPASQAAALPSPSPPLSKCRRARLGNIAAVLL</sequence>
<feature type="compositionally biased region" description="Low complexity" evidence="1">
    <location>
        <begin position="210"/>
        <end position="219"/>
    </location>
</feature>
<evidence type="ECO:0000313" key="3">
    <source>
        <dbReference type="Proteomes" id="UP000013827"/>
    </source>
</evidence>